<gene>
    <name evidence="1" type="ORF">PaBG_00308</name>
</gene>
<sequence length="197" mass="22192">MQIVQSAIVLPKPSWRQDGHIKPLLKALRIEHSGHPLLSDGAVPEALLRFINDRTTKVWGGVKVQVGDLLRNASEEERAKSVMLHYLVRAHHEDNLVDELMSWSSGDVPKLAVPVSPARPKSMMFCIDKDAECFFWTAPNGRQLLEETLPQSARAFRMAMKPVRPTATDINGILNADDSPVVDRYSRMEKEDEDTRV</sequence>
<evidence type="ECO:0000313" key="1">
    <source>
        <dbReference type="EMBL" id="AGS82191.1"/>
    </source>
</evidence>
<dbReference type="EMBL" id="KF147891">
    <property type="protein sequence ID" value="AGS82191.1"/>
    <property type="molecule type" value="Genomic_DNA"/>
</dbReference>
<accession>S5WKS8</accession>
<protein>
    <submittedName>
        <fullName evidence="1">Uncharacterized protein</fullName>
    </submittedName>
</protein>
<dbReference type="KEGG" id="vg:16574993"/>
<dbReference type="RefSeq" id="YP_008433638.1">
    <property type="nucleotide sequence ID" value="NC_022096.1"/>
</dbReference>
<keyword evidence="2" id="KW-1185">Reference proteome</keyword>
<dbReference type="Proteomes" id="UP000015545">
    <property type="component" value="Segment"/>
</dbReference>
<evidence type="ECO:0000313" key="2">
    <source>
        <dbReference type="Proteomes" id="UP000015545"/>
    </source>
</evidence>
<organism evidence="1 2">
    <name type="scientific">Pseudomonas phage PaBG</name>
    <dbReference type="NCBI Taxonomy" id="1335230"/>
    <lineage>
        <taxon>Viruses</taxon>
        <taxon>Duplodnaviria</taxon>
        <taxon>Heunggongvirae</taxon>
        <taxon>Uroviricota</taxon>
        <taxon>Caudoviricetes</taxon>
        <taxon>Baikalvirus</taxon>
        <taxon>Baikalvirus PaBG</taxon>
    </lineage>
</organism>
<name>S5WKS8_9CAUD</name>
<proteinExistence type="predicted"/>
<reference evidence="1 2" key="1">
    <citation type="journal article" date="2014" name="Genome Announc.">
        <title>Complete Genome Sequence of the Novel Giant Pseudomonas Phage PaBG.</title>
        <authorList>
            <person name="Sykilinda N.N."/>
            <person name="Bondar A.A."/>
            <person name="Gorshkova A.S."/>
            <person name="Kurochkina L.P."/>
            <person name="Kulikov E.E."/>
            <person name="Shneider M.M."/>
            <person name="Kadykov V.A."/>
            <person name="Solovjeva N.V."/>
            <person name="Kabilov M.R."/>
            <person name="Mesyanzhinov V.V."/>
            <person name="Vlassov V.V."/>
            <person name="Drukker V.V."/>
            <person name="Miroshnikov K.A."/>
        </authorList>
    </citation>
    <scope>NUCLEOTIDE SEQUENCE [LARGE SCALE GENOMIC DNA]</scope>
</reference>